<evidence type="ECO:0000256" key="2">
    <source>
        <dbReference type="ARBA" id="ARBA00012281"/>
    </source>
</evidence>
<comment type="catalytic activity">
    <reaction evidence="7 8">
        <text>N(6)-[(R)-lipoyl]-L-lysyl-[protein] + pyruvate + H(+) = N(6)-[(R)-S(8)-acetyldihydrolipoyl]-L-lysyl-[protein] + CO2</text>
        <dbReference type="Rhea" id="RHEA:19189"/>
        <dbReference type="Rhea" id="RHEA-COMP:10474"/>
        <dbReference type="Rhea" id="RHEA-COMP:10478"/>
        <dbReference type="ChEBI" id="CHEBI:15361"/>
        <dbReference type="ChEBI" id="CHEBI:15378"/>
        <dbReference type="ChEBI" id="CHEBI:16526"/>
        <dbReference type="ChEBI" id="CHEBI:83099"/>
        <dbReference type="ChEBI" id="CHEBI:83111"/>
        <dbReference type="EC" id="1.2.4.1"/>
    </reaction>
</comment>
<keyword evidence="9" id="KW-0460">Magnesium</keyword>
<comment type="caution">
    <text evidence="14">The sequence shown here is derived from an EMBL/GenBank/DDBJ whole genome shotgun (WGS) entry which is preliminary data.</text>
</comment>
<dbReference type="SUPFAM" id="SSF52518">
    <property type="entry name" value="Thiamin diphosphate-binding fold (THDP-binding)"/>
    <property type="match status" value="2"/>
</dbReference>
<keyword evidence="4 8" id="KW-0560">Oxidoreductase</keyword>
<dbReference type="AlphaFoldDB" id="A0A2V5IVH2"/>
<feature type="binding site" evidence="9">
    <location>
        <position position="244"/>
    </location>
    <ligand>
        <name>Mg(2+)</name>
        <dbReference type="ChEBI" id="CHEBI:18420"/>
    </ligand>
</feature>
<dbReference type="FunFam" id="3.40.50.970:FF:000011">
    <property type="entry name" value="Pyruvate dehydrogenase E1 component"/>
    <property type="match status" value="1"/>
</dbReference>
<feature type="compositionally biased region" description="Polar residues" evidence="10">
    <location>
        <begin position="9"/>
        <end position="18"/>
    </location>
</feature>
<feature type="domain" description="Transketolase-like C-terminal" evidence="13">
    <location>
        <begin position="733"/>
        <end position="866"/>
    </location>
</feature>
<dbReference type="OrthoDB" id="9759664at2"/>
<comment type="cofactor">
    <cofactor evidence="9">
        <name>Mg(2+)</name>
        <dbReference type="ChEBI" id="CHEBI:18420"/>
    </cofactor>
</comment>
<dbReference type="InterPro" id="IPR051157">
    <property type="entry name" value="PDH/Transketolase"/>
</dbReference>
<dbReference type="GO" id="GO:0004739">
    <property type="term" value="F:pyruvate dehydrogenase (acetyl-transferring) activity"/>
    <property type="evidence" value="ECO:0007669"/>
    <property type="project" value="UniProtKB-EC"/>
</dbReference>
<dbReference type="InterPro" id="IPR005474">
    <property type="entry name" value="Transketolase_N"/>
</dbReference>
<protein>
    <recommendedName>
        <fullName evidence="3 8">Pyruvate dehydrogenase E1 component</fullName>
        <ecNumber evidence="2 8">1.2.4.1</ecNumber>
    </recommendedName>
</protein>
<dbReference type="CDD" id="cd02017">
    <property type="entry name" value="TPP_E1_EcPDC_like"/>
    <property type="match status" value="1"/>
</dbReference>
<proteinExistence type="predicted"/>
<evidence type="ECO:0000256" key="6">
    <source>
        <dbReference type="ARBA" id="ARBA00023317"/>
    </source>
</evidence>
<feature type="binding site" evidence="9">
    <location>
        <position position="274"/>
    </location>
    <ligand>
        <name>Mg(2+)</name>
        <dbReference type="ChEBI" id="CHEBI:18420"/>
    </ligand>
</feature>
<evidence type="ECO:0000259" key="13">
    <source>
        <dbReference type="Pfam" id="PF22613"/>
    </source>
</evidence>
<dbReference type="PANTHER" id="PTHR43825">
    <property type="entry name" value="PYRUVATE DEHYDROGENASE E1 COMPONENT"/>
    <property type="match status" value="1"/>
</dbReference>
<dbReference type="Pfam" id="PF22613">
    <property type="entry name" value="Transketolase_C_1"/>
    <property type="match status" value="1"/>
</dbReference>
<evidence type="ECO:0000256" key="7">
    <source>
        <dbReference type="ARBA" id="ARBA00051231"/>
    </source>
</evidence>
<evidence type="ECO:0000256" key="3">
    <source>
        <dbReference type="ARBA" id="ARBA00017172"/>
    </source>
</evidence>
<evidence type="ECO:0000313" key="14">
    <source>
        <dbReference type="EMBL" id="PYI38133.1"/>
    </source>
</evidence>
<dbReference type="Gene3D" id="3.40.50.970">
    <property type="match status" value="2"/>
</dbReference>
<dbReference type="NCBIfam" id="TIGR00759">
    <property type="entry name" value="aceE"/>
    <property type="match status" value="1"/>
</dbReference>
<comment type="cofactor">
    <cofactor evidence="1 8">
        <name>thiamine diphosphate</name>
        <dbReference type="ChEBI" id="CHEBI:58937"/>
    </cofactor>
</comment>
<keyword evidence="5 8" id="KW-0786">Thiamine pyrophosphate</keyword>
<keyword evidence="6 8" id="KW-0670">Pyruvate</keyword>
<dbReference type="GO" id="GO:0000287">
    <property type="term" value="F:magnesium ion binding"/>
    <property type="evidence" value="ECO:0007669"/>
    <property type="project" value="UniProtKB-ARBA"/>
</dbReference>
<comment type="function">
    <text evidence="8">Component of the pyruvate dehydrogenase (PDH) complex, that catalyzes the overall conversion of pyruvate to acetyl-CoA and CO(2).</text>
</comment>
<dbReference type="Pfam" id="PF17831">
    <property type="entry name" value="PDH_E1_M"/>
    <property type="match status" value="1"/>
</dbReference>
<dbReference type="PIRSF" id="PIRSF000156">
    <property type="entry name" value="Pyruvate_dh_E1"/>
    <property type="match status" value="1"/>
</dbReference>
<evidence type="ECO:0000256" key="8">
    <source>
        <dbReference type="PIRNR" id="PIRNR000156"/>
    </source>
</evidence>
<dbReference type="EMBL" id="QJVC01000012">
    <property type="protein sequence ID" value="PYI38133.1"/>
    <property type="molecule type" value="Genomic_DNA"/>
</dbReference>
<name>A0A2V5IVH2_9MICC</name>
<dbReference type="Pfam" id="PF00456">
    <property type="entry name" value="Transketolase_N"/>
    <property type="match status" value="1"/>
</dbReference>
<dbReference type="SUPFAM" id="SSF52922">
    <property type="entry name" value="TK C-terminal domain-like"/>
    <property type="match status" value="1"/>
</dbReference>
<dbReference type="Proteomes" id="UP000247980">
    <property type="component" value="Unassembled WGS sequence"/>
</dbReference>
<evidence type="ECO:0000256" key="4">
    <source>
        <dbReference type="ARBA" id="ARBA00023002"/>
    </source>
</evidence>
<accession>A0A2V5IVH2</accession>
<dbReference type="RefSeq" id="WP_110485599.1">
    <property type="nucleotide sequence ID" value="NZ_QJVC01000012.1"/>
</dbReference>
<dbReference type="InterPro" id="IPR004660">
    <property type="entry name" value="PDH_E1"/>
</dbReference>
<gene>
    <name evidence="14" type="primary">aceE</name>
    <name evidence="14" type="ORF">CVS30_12200</name>
</gene>
<dbReference type="InterPro" id="IPR055152">
    <property type="entry name" value="Transketolase-like_C_2"/>
</dbReference>
<dbReference type="EC" id="1.2.4.1" evidence="2 8"/>
<keyword evidence="15" id="KW-1185">Reference proteome</keyword>
<dbReference type="InterPro" id="IPR041621">
    <property type="entry name" value="PDH_E1_M"/>
</dbReference>
<feature type="domain" description="Transketolase N-terminal" evidence="11">
    <location>
        <begin position="149"/>
        <end position="309"/>
    </location>
</feature>
<evidence type="ECO:0000313" key="15">
    <source>
        <dbReference type="Proteomes" id="UP000247980"/>
    </source>
</evidence>
<keyword evidence="9" id="KW-0479">Metal-binding</keyword>
<evidence type="ECO:0000256" key="5">
    <source>
        <dbReference type="ARBA" id="ARBA00023052"/>
    </source>
</evidence>
<reference evidence="14 15" key="1">
    <citation type="submission" date="2018-05" db="EMBL/GenBank/DDBJ databases">
        <title>Genetic diversity of glacier-inhabiting Cryobacterium bacteria in China and description of Cryobacterium mengkeensis sp. nov. and Arthrobacter glacialis sp. nov.</title>
        <authorList>
            <person name="Liu Q."/>
            <person name="Xin Y.-H."/>
        </authorList>
    </citation>
    <scope>NUCLEOTIDE SEQUENCE [LARGE SCALE GENOMIC DNA]</scope>
    <source>
        <strain evidence="14 15">B7</strain>
    </source>
</reference>
<dbReference type="PANTHER" id="PTHR43825:SF3">
    <property type="entry name" value="PYRUVATE DEHYDROGENASE E1 COMPONENT"/>
    <property type="match status" value="1"/>
</dbReference>
<dbReference type="InterPro" id="IPR029061">
    <property type="entry name" value="THDP-binding"/>
</dbReference>
<sequence>MAAGDENSHILSGLTNQLPDRDPEETAEWLESLDTLIQERGTERAQYIMRSLLQRAGAQSVGVPMVTTTDYVNTIPVDQEPEFPGDEEIERKYRAWLRWNAAVLVHRAQRPEIGVGGHISTYAGASTLYEVGFNHFFRGKDHAGGGDQIFFQGHASPGMYARAFLEGRLTEEDLDGFRQEKSKEGHALSSYPHPRLMPEFWEFPTVSMGIGPMNAIYQAQSNRYLHNRGIKDTSDQHVWAFLGDGEMDEPESRGLLQLAANDKLDNLTFVVNCNLQRLDGPVRGNGKIVQELEAFFRGAGWNVIKVLWGREWDDLLERDSDGSLVDIMNTTRDGDYQTYKAESGGFVREHFFGQTPQTKELAAHLSDDDVWNLKRGGHDYHKVYAAYQAAMDFKGKPTVILAHTVKGYGLGTHFEARNSTHQMKKLTLQDLKDFRTHLRLPISDEVLEADPYRPPYYHPGMDAPEIKYLMDRRRELGGSVPERRKEHTALTLPGEKTYEVANRGSGKQQAATTMAFVRLLKDLMRDKEIGQRIVPIIPDEARTFGIDAFFPTAKIYNPNGQNYLSVDRDLVLAYKESISGQIVHAGINEAGSVAAFTAAGTAYATHGEPLIPIYVFYSMFGFQRTGDSFWAAADQMTRGFIIGATAGRTTLTGEGLQHADGHSPILAATNPAVVTYDPAYGYEIGTIIKSGLERMYGPDSTDPNVMYYITVYNEPIVQPKAPENIDVEGIVKGIYLLKKSETEGPRTQLLASGVSVPWALEAAQILADEWGVAADVWSVTSWNELRRDAVAAEEESFLHPENEARVPYITAKMADAHGPVVAVTDYMKAVPDQVRQFLPNDFASLGADGFGFSDTRAAARRFFKIDSHSVVVRTLQMLAKRGEVDANAPAQAIAKYDLLNVNAGTTGNAGGEG</sequence>
<organism evidence="14 15">
    <name type="scientific">Arthrobacter psychrolactophilus</name>
    <dbReference type="NCBI Taxonomy" id="92442"/>
    <lineage>
        <taxon>Bacteria</taxon>
        <taxon>Bacillati</taxon>
        <taxon>Actinomycetota</taxon>
        <taxon>Actinomycetes</taxon>
        <taxon>Micrococcales</taxon>
        <taxon>Micrococcaceae</taxon>
        <taxon>Arthrobacter</taxon>
    </lineage>
</organism>
<feature type="region of interest" description="Disordered" evidence="10">
    <location>
        <begin position="1"/>
        <end position="24"/>
    </location>
</feature>
<evidence type="ECO:0000259" key="11">
    <source>
        <dbReference type="Pfam" id="PF00456"/>
    </source>
</evidence>
<evidence type="ECO:0000256" key="1">
    <source>
        <dbReference type="ARBA" id="ARBA00001964"/>
    </source>
</evidence>
<dbReference type="InterPro" id="IPR009014">
    <property type="entry name" value="Transketo_C/PFOR_II"/>
</dbReference>
<evidence type="ECO:0000256" key="10">
    <source>
        <dbReference type="SAM" id="MobiDB-lite"/>
    </source>
</evidence>
<evidence type="ECO:0000256" key="9">
    <source>
        <dbReference type="PIRSR" id="PIRSR000156-1"/>
    </source>
</evidence>
<feature type="domain" description="Pyruvate dehydrogenase E1 component middle" evidence="12">
    <location>
        <begin position="495"/>
        <end position="715"/>
    </location>
</feature>
<dbReference type="Gene3D" id="3.40.50.920">
    <property type="match status" value="1"/>
</dbReference>
<evidence type="ECO:0000259" key="12">
    <source>
        <dbReference type="Pfam" id="PF17831"/>
    </source>
</evidence>
<dbReference type="InterPro" id="IPR035807">
    <property type="entry name" value="PDC_E1_N"/>
</dbReference>
<feature type="binding site" evidence="9">
    <location>
        <position position="276"/>
    </location>
    <ligand>
        <name>Mg(2+)</name>
        <dbReference type="ChEBI" id="CHEBI:18420"/>
    </ligand>
</feature>